<gene>
    <name evidence="2" type="ORF">C2845_PM09G13530</name>
</gene>
<dbReference type="AlphaFoldDB" id="A0A3L6RY00"/>
<keyword evidence="3" id="KW-1185">Reference proteome</keyword>
<evidence type="ECO:0000313" key="2">
    <source>
        <dbReference type="EMBL" id="RLN11289.1"/>
    </source>
</evidence>
<evidence type="ECO:0000313" key="3">
    <source>
        <dbReference type="Proteomes" id="UP000275267"/>
    </source>
</evidence>
<organism evidence="2 3">
    <name type="scientific">Panicum miliaceum</name>
    <name type="common">Proso millet</name>
    <name type="synonym">Broomcorn millet</name>
    <dbReference type="NCBI Taxonomy" id="4540"/>
    <lineage>
        <taxon>Eukaryota</taxon>
        <taxon>Viridiplantae</taxon>
        <taxon>Streptophyta</taxon>
        <taxon>Embryophyta</taxon>
        <taxon>Tracheophyta</taxon>
        <taxon>Spermatophyta</taxon>
        <taxon>Magnoliopsida</taxon>
        <taxon>Liliopsida</taxon>
        <taxon>Poales</taxon>
        <taxon>Poaceae</taxon>
        <taxon>PACMAD clade</taxon>
        <taxon>Panicoideae</taxon>
        <taxon>Panicodae</taxon>
        <taxon>Paniceae</taxon>
        <taxon>Panicinae</taxon>
        <taxon>Panicum</taxon>
        <taxon>Panicum sect. Panicum</taxon>
    </lineage>
</organism>
<name>A0A3L6RY00_PANMI</name>
<feature type="region of interest" description="Disordered" evidence="1">
    <location>
        <begin position="40"/>
        <end position="79"/>
    </location>
</feature>
<protein>
    <submittedName>
        <fullName evidence="2">Uncharacterized protein</fullName>
    </submittedName>
</protein>
<comment type="caution">
    <text evidence="2">The sequence shown here is derived from an EMBL/GenBank/DDBJ whole genome shotgun (WGS) entry which is preliminary data.</text>
</comment>
<evidence type="ECO:0000256" key="1">
    <source>
        <dbReference type="SAM" id="MobiDB-lite"/>
    </source>
</evidence>
<feature type="region of interest" description="Disordered" evidence="1">
    <location>
        <begin position="1"/>
        <end position="23"/>
    </location>
</feature>
<sequence>MHHQHTPTTTTLPFETDEAERHRRAPLMFQLCYTGSWTPTPTRPWTTPMPPSTPPPSSCMENVKRRTKTTTTTTESEVL</sequence>
<dbReference type="EMBL" id="PQIB02000006">
    <property type="protein sequence ID" value="RLN11289.1"/>
    <property type="molecule type" value="Genomic_DNA"/>
</dbReference>
<dbReference type="Proteomes" id="UP000275267">
    <property type="component" value="Unassembled WGS sequence"/>
</dbReference>
<reference evidence="3" key="1">
    <citation type="journal article" date="2019" name="Nat. Commun.">
        <title>The genome of broomcorn millet.</title>
        <authorList>
            <person name="Zou C."/>
            <person name="Miki D."/>
            <person name="Li D."/>
            <person name="Tang Q."/>
            <person name="Xiao L."/>
            <person name="Rajput S."/>
            <person name="Deng P."/>
            <person name="Jia W."/>
            <person name="Huang R."/>
            <person name="Zhang M."/>
            <person name="Sun Y."/>
            <person name="Hu J."/>
            <person name="Fu X."/>
            <person name="Schnable P.S."/>
            <person name="Li F."/>
            <person name="Zhang H."/>
            <person name="Feng B."/>
            <person name="Zhu X."/>
            <person name="Liu R."/>
            <person name="Schnable J.C."/>
            <person name="Zhu J.-K."/>
            <person name="Zhang H."/>
        </authorList>
    </citation>
    <scope>NUCLEOTIDE SEQUENCE [LARGE SCALE GENOMIC DNA]</scope>
</reference>
<proteinExistence type="predicted"/>
<accession>A0A3L6RY00</accession>
<feature type="compositionally biased region" description="Pro residues" evidence="1">
    <location>
        <begin position="47"/>
        <end position="57"/>
    </location>
</feature>
<feature type="compositionally biased region" description="Low complexity" evidence="1">
    <location>
        <begin position="1"/>
        <end position="11"/>
    </location>
</feature>
<feature type="compositionally biased region" description="Low complexity" evidence="1">
    <location>
        <begin position="69"/>
        <end position="79"/>
    </location>
</feature>